<dbReference type="SUPFAM" id="SSF81296">
    <property type="entry name" value="E set domains"/>
    <property type="match status" value="1"/>
</dbReference>
<organism evidence="12 13">
    <name type="scientific">Pseudomaricurvus hydrocarbonicus</name>
    <dbReference type="NCBI Taxonomy" id="1470433"/>
    <lineage>
        <taxon>Bacteria</taxon>
        <taxon>Pseudomonadati</taxon>
        <taxon>Pseudomonadota</taxon>
        <taxon>Gammaproteobacteria</taxon>
        <taxon>Cellvibrionales</taxon>
        <taxon>Cellvibrionaceae</taxon>
        <taxon>Pseudomaricurvus</taxon>
    </lineage>
</organism>
<feature type="chain" id="PRO_5038759909" description="beta-N-acetylhexosaminidase" evidence="10">
    <location>
        <begin position="24"/>
        <end position="898"/>
    </location>
</feature>
<evidence type="ECO:0000259" key="11">
    <source>
        <dbReference type="SMART" id="SM01081"/>
    </source>
</evidence>
<dbReference type="InterPro" id="IPR015883">
    <property type="entry name" value="Glyco_hydro_20_cat"/>
</dbReference>
<dbReference type="SMART" id="SM01081">
    <property type="entry name" value="CHB_HEX"/>
    <property type="match status" value="1"/>
</dbReference>
<dbReference type="GO" id="GO:0030247">
    <property type="term" value="F:polysaccharide binding"/>
    <property type="evidence" value="ECO:0007669"/>
    <property type="project" value="InterPro"/>
</dbReference>
<dbReference type="InterPro" id="IPR015882">
    <property type="entry name" value="HEX_bac_N"/>
</dbReference>
<dbReference type="RefSeq" id="WP_167182997.1">
    <property type="nucleotide sequence ID" value="NZ_JAAONZ010000003.1"/>
</dbReference>
<dbReference type="InterPro" id="IPR012291">
    <property type="entry name" value="CBM2_carb-bd_dom_sf"/>
</dbReference>
<dbReference type="AlphaFoldDB" id="A0A9E5JZ27"/>
<evidence type="ECO:0000313" key="12">
    <source>
        <dbReference type="EMBL" id="NHO65027.1"/>
    </source>
</evidence>
<evidence type="ECO:0000256" key="10">
    <source>
        <dbReference type="SAM" id="SignalP"/>
    </source>
</evidence>
<feature type="region of interest" description="Disordered" evidence="9">
    <location>
        <begin position="878"/>
        <end position="898"/>
    </location>
</feature>
<dbReference type="SUPFAM" id="SSF51445">
    <property type="entry name" value="(Trans)glycosidases"/>
    <property type="match status" value="1"/>
</dbReference>
<accession>A0A9E5JZ27</accession>
<dbReference type="InterPro" id="IPR014756">
    <property type="entry name" value="Ig_E-set"/>
</dbReference>
<dbReference type="GO" id="GO:0016020">
    <property type="term" value="C:membrane"/>
    <property type="evidence" value="ECO:0007669"/>
    <property type="project" value="TreeGrafter"/>
</dbReference>
<dbReference type="Gene3D" id="2.60.40.290">
    <property type="match status" value="1"/>
</dbReference>
<dbReference type="Pfam" id="PF02838">
    <property type="entry name" value="Glyco_hydro_20b"/>
    <property type="match status" value="1"/>
</dbReference>
<evidence type="ECO:0000313" key="13">
    <source>
        <dbReference type="Proteomes" id="UP000787472"/>
    </source>
</evidence>
<dbReference type="EMBL" id="JAAONZ010000003">
    <property type="protein sequence ID" value="NHO65027.1"/>
    <property type="molecule type" value="Genomic_DNA"/>
</dbReference>
<feature type="domain" description="Chitobiase/beta-hexosaminidases N-terminal" evidence="11">
    <location>
        <begin position="52"/>
        <end position="219"/>
    </location>
</feature>
<sequence>MPTPARNKYFKKTALALLIPALATLTTLTGCQLDTEASAINLDQHALANMAQSLKVRYQVLDNRTDAGCDSERSDGFCFRGQLSLSSPEGISSKDWVLYFSDMTPIQSVEGNEFTITHLNGDLHQLKPGKDFQGITAGETVNIQFRGSYWHLSKTDIMPNYYLLDAAEQLKPEIVRSTIPVTDADTGLEILPHAGDFTDLDKQLKRTPEDQTSLATSSALFEQTDSTLLDRQQLASAIIPTPKQVNIGSGELSLDQGISLQGDVPGMASLRPALDELQRYGISHNNVGVPITFKQLTPLADTESAALNADQTANTQEWYRLEVKDSGIRIEMYNATGAAYALRTLASLMFVDSTRIPLLTVTDSPRYAFRGMHLDVSRNFRDKHYVIKLLEQMSRYKLNRLHLHLGDDEGWRVAIRGLPELTDIGSRRCHDPAENHCLMPQLGSGPAVDNPANGHYSRADYIEILQAAQARHIEVIPSFDMPGHSRAAVVSMEARYRRLIAEEKYAEANQYRLLDPQDTTQYESIQFYHDNTLNVCLDSSYRFVNKVINEVINLHRDAGVPLTRYHIGADETAGAWIASPACQALLNDDELNLNTAHDLTGYFVEKVANLVANKGIVPAGWNDGMSATRVHNMPAAVQSNAWTPLFWDGHKSAHEQANRQWQVVISTPDATYFDFPHAADPLERGYYWASRGTSTEKVFQFMPDNLPAHAASWTDRQGRPMTLDDGDSHLNPKVKFYGLQGHLWTEVTRTDEQADYMMFPRLTALAERAWHQADWEVDYNHQGQTYSSRDPLSDGDQRLRQQQWNRFANTLAQKELPKLDQYNVHYRIPTVGAKLSNGVLEIKAPLPGLPLEYQDGDSNWHPYSAPVNVSGKVHVRAQSANGQRNGRALAAGSSLKDN</sequence>
<proteinExistence type="inferred from homology"/>
<dbReference type="PANTHER" id="PTHR22600">
    <property type="entry name" value="BETA-HEXOSAMINIDASE"/>
    <property type="match status" value="1"/>
</dbReference>
<name>A0A9E5JZ27_9GAMM</name>
<feature type="signal peptide" evidence="10">
    <location>
        <begin position="1"/>
        <end position="23"/>
    </location>
</feature>
<dbReference type="PANTHER" id="PTHR22600:SF57">
    <property type="entry name" value="BETA-N-ACETYLHEXOSAMINIDASE"/>
    <property type="match status" value="1"/>
</dbReference>
<dbReference type="Pfam" id="PF00728">
    <property type="entry name" value="Glyco_hydro_20"/>
    <property type="match status" value="1"/>
</dbReference>
<dbReference type="GO" id="GO:0005975">
    <property type="term" value="P:carbohydrate metabolic process"/>
    <property type="evidence" value="ECO:0007669"/>
    <property type="project" value="InterPro"/>
</dbReference>
<evidence type="ECO:0000256" key="7">
    <source>
        <dbReference type="ARBA" id="ARBA00033000"/>
    </source>
</evidence>
<evidence type="ECO:0000256" key="3">
    <source>
        <dbReference type="ARBA" id="ARBA00012663"/>
    </source>
</evidence>
<evidence type="ECO:0000256" key="8">
    <source>
        <dbReference type="PIRSR" id="PIRSR625705-1"/>
    </source>
</evidence>
<dbReference type="Proteomes" id="UP000787472">
    <property type="component" value="Unassembled WGS sequence"/>
</dbReference>
<dbReference type="InterPro" id="IPR008965">
    <property type="entry name" value="CBM2/CBM3_carb-bd_dom_sf"/>
</dbReference>
<evidence type="ECO:0000256" key="1">
    <source>
        <dbReference type="ARBA" id="ARBA00001231"/>
    </source>
</evidence>
<dbReference type="Gene3D" id="3.30.379.10">
    <property type="entry name" value="Chitobiase/beta-hexosaminidase domain 2-like"/>
    <property type="match status" value="1"/>
</dbReference>
<evidence type="ECO:0000256" key="5">
    <source>
        <dbReference type="ARBA" id="ARBA00023295"/>
    </source>
</evidence>
<comment type="similarity">
    <text evidence="2">Belongs to the glycosyl hydrolase 20 family.</text>
</comment>
<keyword evidence="4" id="KW-0378">Hydrolase</keyword>
<evidence type="ECO:0000256" key="9">
    <source>
        <dbReference type="SAM" id="MobiDB-lite"/>
    </source>
</evidence>
<dbReference type="SUPFAM" id="SSF55545">
    <property type="entry name" value="beta-N-acetylhexosaminidase-like domain"/>
    <property type="match status" value="1"/>
</dbReference>
<dbReference type="InterPro" id="IPR013783">
    <property type="entry name" value="Ig-like_fold"/>
</dbReference>
<dbReference type="InterPro" id="IPR017853">
    <property type="entry name" value="GH"/>
</dbReference>
<evidence type="ECO:0000256" key="2">
    <source>
        <dbReference type="ARBA" id="ARBA00006285"/>
    </source>
</evidence>
<dbReference type="EC" id="3.2.1.52" evidence="3"/>
<dbReference type="InterPro" id="IPR004866">
    <property type="entry name" value="CHB/HEX_N_dom"/>
</dbReference>
<gene>
    <name evidence="12" type="ORF">G8770_05670</name>
</gene>
<dbReference type="Pfam" id="PF03174">
    <property type="entry name" value="CHB_HEX_C"/>
    <property type="match status" value="1"/>
</dbReference>
<dbReference type="SUPFAM" id="SSF49384">
    <property type="entry name" value="Carbohydrate-binding domain"/>
    <property type="match status" value="1"/>
</dbReference>
<dbReference type="PROSITE" id="PS51257">
    <property type="entry name" value="PROKAR_LIPOPROTEIN"/>
    <property type="match status" value="1"/>
</dbReference>
<dbReference type="Pfam" id="PF03173">
    <property type="entry name" value="CHB_HEX"/>
    <property type="match status" value="1"/>
</dbReference>
<feature type="active site" description="Proton donor" evidence="8">
    <location>
        <position position="571"/>
    </location>
</feature>
<dbReference type="PRINTS" id="PR00738">
    <property type="entry name" value="GLHYDRLASE20"/>
</dbReference>
<keyword evidence="5" id="KW-0326">Glycosidase</keyword>
<evidence type="ECO:0000256" key="4">
    <source>
        <dbReference type="ARBA" id="ARBA00022801"/>
    </source>
</evidence>
<protein>
    <recommendedName>
        <fullName evidence="3">beta-N-acetylhexosaminidase</fullName>
        <ecNumber evidence="3">3.2.1.52</ecNumber>
    </recommendedName>
    <alternativeName>
        <fullName evidence="6">Beta-N-acetylhexosaminidase</fullName>
    </alternativeName>
    <alternativeName>
        <fullName evidence="7">N-acetyl-beta-glucosaminidase</fullName>
    </alternativeName>
</protein>
<dbReference type="Gene3D" id="2.60.40.10">
    <property type="entry name" value="Immunoglobulins"/>
    <property type="match status" value="1"/>
</dbReference>
<comment type="catalytic activity">
    <reaction evidence="1">
        <text>Hydrolysis of terminal non-reducing N-acetyl-D-hexosamine residues in N-acetyl-beta-D-hexosaminides.</text>
        <dbReference type="EC" id="3.2.1.52"/>
    </reaction>
</comment>
<keyword evidence="10" id="KW-0732">Signal</keyword>
<comment type="caution">
    <text evidence="12">The sequence shown here is derived from an EMBL/GenBank/DDBJ whole genome shotgun (WGS) entry which is preliminary data.</text>
</comment>
<dbReference type="CDD" id="cd02847">
    <property type="entry name" value="E_set_Chitobiase_C"/>
    <property type="match status" value="1"/>
</dbReference>
<dbReference type="InterPro" id="IPR004867">
    <property type="entry name" value="CHB_C_dom"/>
</dbReference>
<dbReference type="InterPro" id="IPR025705">
    <property type="entry name" value="Beta_hexosaminidase_sua/sub"/>
</dbReference>
<dbReference type="InterPro" id="IPR029018">
    <property type="entry name" value="Hex-like_dom2"/>
</dbReference>
<keyword evidence="13" id="KW-1185">Reference proteome</keyword>
<reference evidence="12" key="1">
    <citation type="submission" date="2020-03" db="EMBL/GenBank/DDBJ databases">
        <authorList>
            <person name="Guo F."/>
        </authorList>
    </citation>
    <scope>NUCLEOTIDE SEQUENCE</scope>
    <source>
        <strain evidence="12">JCM 30134</strain>
    </source>
</reference>
<dbReference type="GO" id="GO:0030203">
    <property type="term" value="P:glycosaminoglycan metabolic process"/>
    <property type="evidence" value="ECO:0007669"/>
    <property type="project" value="TreeGrafter"/>
</dbReference>
<dbReference type="GO" id="GO:0004563">
    <property type="term" value="F:beta-N-acetylhexosaminidase activity"/>
    <property type="evidence" value="ECO:0007669"/>
    <property type="project" value="UniProtKB-EC"/>
</dbReference>
<dbReference type="Gene3D" id="3.20.20.80">
    <property type="entry name" value="Glycosidases"/>
    <property type="match status" value="1"/>
</dbReference>
<evidence type="ECO:0000256" key="6">
    <source>
        <dbReference type="ARBA" id="ARBA00030512"/>
    </source>
</evidence>